<organism evidence="8 9">
    <name type="scientific">Sphingomonas alpina</name>
    <dbReference type="NCBI Taxonomy" id="653931"/>
    <lineage>
        <taxon>Bacteria</taxon>
        <taxon>Pseudomonadati</taxon>
        <taxon>Pseudomonadota</taxon>
        <taxon>Alphaproteobacteria</taxon>
        <taxon>Sphingomonadales</taxon>
        <taxon>Sphingomonadaceae</taxon>
        <taxon>Sphingomonas</taxon>
    </lineage>
</organism>
<evidence type="ECO:0000313" key="8">
    <source>
        <dbReference type="EMBL" id="QNQ11725.1"/>
    </source>
</evidence>
<evidence type="ECO:0000313" key="9">
    <source>
        <dbReference type="Proteomes" id="UP000516148"/>
    </source>
</evidence>
<gene>
    <name evidence="8" type="ORF">H3Z74_11645</name>
</gene>
<evidence type="ECO:0000256" key="4">
    <source>
        <dbReference type="ARBA" id="ARBA00022801"/>
    </source>
</evidence>
<dbReference type="AlphaFoldDB" id="A0A7H0LPX2"/>
<dbReference type="Proteomes" id="UP000516148">
    <property type="component" value="Chromosome"/>
</dbReference>
<sequence>MSDAFPEEFPDAIPAATLVLFRDMPDGPPELLMVERAKAMVFAAGALVFPGGRIDPGDHSLATVLGGDAEDMAARVAAIRETIEEVAMPIGLTPAPTPATLAALRAALHGGTSFGEALADAGLSLDPSSLVPFARWLPRHAHMRIFDTRFYLARLPADAPLPQVDATENVRLLWTTARQVLDDADAGDVRIIFPTRRNLERLAQYRDFADAVDDTIRHPIRTVTPWIEERDGAEFLCIPSDIGYPVASEAIASAMRG</sequence>
<dbReference type="PANTHER" id="PTHR12318:SF0">
    <property type="entry name" value="ACYL-COENZYME A DIPHOSPHATASE NUDT19"/>
    <property type="match status" value="1"/>
</dbReference>
<dbReference type="InterPro" id="IPR000086">
    <property type="entry name" value="NUDIX_hydrolase_dom"/>
</dbReference>
<keyword evidence="9" id="KW-1185">Reference proteome</keyword>
<feature type="domain" description="Nudix hydrolase" evidence="7">
    <location>
        <begin position="11"/>
        <end position="197"/>
    </location>
</feature>
<evidence type="ECO:0000256" key="1">
    <source>
        <dbReference type="ARBA" id="ARBA00001936"/>
    </source>
</evidence>
<evidence type="ECO:0000256" key="6">
    <source>
        <dbReference type="ARBA" id="ARBA00023211"/>
    </source>
</evidence>
<dbReference type="KEGG" id="spap:H3Z74_11645"/>
<dbReference type="RefSeq" id="WP_187764030.1">
    <property type="nucleotide sequence ID" value="NZ_CP061038.1"/>
</dbReference>
<evidence type="ECO:0000259" key="7">
    <source>
        <dbReference type="PROSITE" id="PS51462"/>
    </source>
</evidence>
<comment type="cofactor">
    <cofactor evidence="2">
        <name>Mg(2+)</name>
        <dbReference type="ChEBI" id="CHEBI:18420"/>
    </cofactor>
</comment>
<reference evidence="8 9" key="1">
    <citation type="submission" date="2020-09" db="EMBL/GenBank/DDBJ databases">
        <title>Sphingomonas sp., a new species isolated from pork steak.</title>
        <authorList>
            <person name="Heidler von Heilborn D."/>
        </authorList>
    </citation>
    <scope>NUCLEOTIDE SEQUENCE [LARGE SCALE GENOMIC DNA]</scope>
    <source>
        <strain evidence="9">S8-3T</strain>
    </source>
</reference>
<dbReference type="EMBL" id="CP061038">
    <property type="protein sequence ID" value="QNQ11725.1"/>
    <property type="molecule type" value="Genomic_DNA"/>
</dbReference>
<dbReference type="Gene3D" id="3.90.79.10">
    <property type="entry name" value="Nucleoside Triphosphate Pyrophosphohydrolase"/>
    <property type="match status" value="1"/>
</dbReference>
<dbReference type="GO" id="GO:0016818">
    <property type="term" value="F:hydrolase activity, acting on acid anhydrides, in phosphorus-containing anhydrides"/>
    <property type="evidence" value="ECO:0007669"/>
    <property type="project" value="InterPro"/>
</dbReference>
<keyword evidence="5" id="KW-0460">Magnesium</keyword>
<keyword evidence="4 8" id="KW-0378">Hydrolase</keyword>
<dbReference type="PANTHER" id="PTHR12318">
    <property type="entry name" value="TESTOSTERONE-REGULATED PROTEIN RP2"/>
    <property type="match status" value="1"/>
</dbReference>
<comment type="cofactor">
    <cofactor evidence="1">
        <name>Mn(2+)</name>
        <dbReference type="ChEBI" id="CHEBI:29035"/>
    </cofactor>
</comment>
<dbReference type="SUPFAM" id="SSF55811">
    <property type="entry name" value="Nudix"/>
    <property type="match status" value="1"/>
</dbReference>
<dbReference type="CDD" id="cd18870">
    <property type="entry name" value="NUDIX_AcylCoAdiphos_Nudt19"/>
    <property type="match status" value="1"/>
</dbReference>
<dbReference type="InterPro" id="IPR015797">
    <property type="entry name" value="NUDIX_hydrolase-like_dom_sf"/>
</dbReference>
<evidence type="ECO:0000256" key="5">
    <source>
        <dbReference type="ARBA" id="ARBA00022842"/>
    </source>
</evidence>
<evidence type="ECO:0000256" key="3">
    <source>
        <dbReference type="ARBA" id="ARBA00022723"/>
    </source>
</evidence>
<evidence type="ECO:0000256" key="2">
    <source>
        <dbReference type="ARBA" id="ARBA00001946"/>
    </source>
</evidence>
<dbReference type="PROSITE" id="PS51462">
    <property type="entry name" value="NUDIX"/>
    <property type="match status" value="1"/>
</dbReference>
<dbReference type="InterPro" id="IPR039121">
    <property type="entry name" value="NUDT19"/>
</dbReference>
<proteinExistence type="predicted"/>
<keyword evidence="3" id="KW-0479">Metal-binding</keyword>
<accession>A0A7H0LPX2</accession>
<name>A0A7H0LPX2_9SPHN</name>
<keyword evidence="6" id="KW-0464">Manganese</keyword>
<dbReference type="GO" id="GO:0046872">
    <property type="term" value="F:metal ion binding"/>
    <property type="evidence" value="ECO:0007669"/>
    <property type="project" value="UniProtKB-KW"/>
</dbReference>
<protein>
    <submittedName>
        <fullName evidence="8">NUDIX hydrolase</fullName>
    </submittedName>
</protein>